<dbReference type="OrthoDB" id="8481699at2"/>
<reference evidence="4 5" key="1">
    <citation type="submission" date="2019-04" db="EMBL/GenBank/DDBJ databases">
        <title>Flavobacterium sp. strain DS2-A Genome sequencing and assembly.</title>
        <authorList>
            <person name="Kim I."/>
        </authorList>
    </citation>
    <scope>NUCLEOTIDE SEQUENCE [LARGE SCALE GENOMIC DNA]</scope>
    <source>
        <strain evidence="4 5">DS2-A</strain>
    </source>
</reference>
<dbReference type="Proteomes" id="UP000297407">
    <property type="component" value="Unassembled WGS sequence"/>
</dbReference>
<evidence type="ECO:0000259" key="3">
    <source>
        <dbReference type="Pfam" id="PF03795"/>
    </source>
</evidence>
<sequence length="152" mass="16794">MKKALLLAFIILSIGTSKAQETASVYDEKLAKELGADDYGMKHYVFCILKTGTNTTATAEEKSKYFAGHMANITRLAKEGKLAVAGPFMKNDRNYRGIFIFNVATVEEAQALVDSDPAVKAKLFEAELTPWYSSASLMEVSKIHDKISKTKF</sequence>
<accession>A0A4Z0L6F7</accession>
<dbReference type="Pfam" id="PF03795">
    <property type="entry name" value="YCII"/>
    <property type="match status" value="1"/>
</dbReference>
<dbReference type="RefSeq" id="WP_135526266.1">
    <property type="nucleotide sequence ID" value="NZ_SRLH01000004.1"/>
</dbReference>
<keyword evidence="2" id="KW-0732">Signal</keyword>
<feature type="domain" description="YCII-related" evidence="3">
    <location>
        <begin position="47"/>
        <end position="128"/>
    </location>
</feature>
<feature type="signal peptide" evidence="2">
    <location>
        <begin position="1"/>
        <end position="19"/>
    </location>
</feature>
<dbReference type="InterPro" id="IPR011008">
    <property type="entry name" value="Dimeric_a/b-barrel"/>
</dbReference>
<evidence type="ECO:0000313" key="4">
    <source>
        <dbReference type="EMBL" id="TGD58096.1"/>
    </source>
</evidence>
<proteinExistence type="inferred from homology"/>
<feature type="chain" id="PRO_5021488346" description="YCII-related domain-containing protein" evidence="2">
    <location>
        <begin position="20"/>
        <end position="152"/>
    </location>
</feature>
<dbReference type="InterPro" id="IPR005545">
    <property type="entry name" value="YCII"/>
</dbReference>
<dbReference type="EMBL" id="SRLH01000004">
    <property type="protein sequence ID" value="TGD58096.1"/>
    <property type="molecule type" value="Genomic_DNA"/>
</dbReference>
<evidence type="ECO:0000256" key="2">
    <source>
        <dbReference type="SAM" id="SignalP"/>
    </source>
</evidence>
<comment type="caution">
    <text evidence="4">The sequence shown here is derived from an EMBL/GenBank/DDBJ whole genome shotgun (WGS) entry which is preliminary data.</text>
</comment>
<dbReference type="Gene3D" id="3.30.70.1060">
    <property type="entry name" value="Dimeric alpha+beta barrel"/>
    <property type="match status" value="1"/>
</dbReference>
<dbReference type="AlphaFoldDB" id="A0A4Z0L6F7"/>
<protein>
    <recommendedName>
        <fullName evidence="3">YCII-related domain-containing protein</fullName>
    </recommendedName>
</protein>
<evidence type="ECO:0000256" key="1">
    <source>
        <dbReference type="ARBA" id="ARBA00007689"/>
    </source>
</evidence>
<gene>
    <name evidence="4" type="ORF">E4635_08800</name>
</gene>
<dbReference type="SUPFAM" id="SSF54909">
    <property type="entry name" value="Dimeric alpha+beta barrel"/>
    <property type="match status" value="1"/>
</dbReference>
<name>A0A4Z0L6F7_9FLAO</name>
<evidence type="ECO:0000313" key="5">
    <source>
        <dbReference type="Proteomes" id="UP000297407"/>
    </source>
</evidence>
<organism evidence="4 5">
    <name type="scientific">Flavobacterium humi</name>
    <dbReference type="NCBI Taxonomy" id="2562683"/>
    <lineage>
        <taxon>Bacteria</taxon>
        <taxon>Pseudomonadati</taxon>
        <taxon>Bacteroidota</taxon>
        <taxon>Flavobacteriia</taxon>
        <taxon>Flavobacteriales</taxon>
        <taxon>Flavobacteriaceae</taxon>
        <taxon>Flavobacterium</taxon>
    </lineage>
</organism>
<keyword evidence="5" id="KW-1185">Reference proteome</keyword>
<comment type="similarity">
    <text evidence="1">Belongs to the YciI family.</text>
</comment>